<dbReference type="RefSeq" id="WP_148917831.1">
    <property type="nucleotide sequence ID" value="NZ_VTAV01000001.1"/>
</dbReference>
<proteinExistence type="predicted"/>
<organism evidence="1 2">
    <name type="scientific">Sphingobacterium phlebotomi</name>
    <dbReference type="NCBI Taxonomy" id="2605433"/>
    <lineage>
        <taxon>Bacteria</taxon>
        <taxon>Pseudomonadati</taxon>
        <taxon>Bacteroidota</taxon>
        <taxon>Sphingobacteriia</taxon>
        <taxon>Sphingobacteriales</taxon>
        <taxon>Sphingobacteriaceae</taxon>
        <taxon>Sphingobacterium</taxon>
    </lineage>
</organism>
<protein>
    <submittedName>
        <fullName evidence="1">Uncharacterized protein</fullName>
    </submittedName>
</protein>
<dbReference type="EMBL" id="VTAV01000001">
    <property type="protein sequence ID" value="TYR38401.1"/>
    <property type="molecule type" value="Genomic_DNA"/>
</dbReference>
<gene>
    <name evidence="1" type="ORF">FXV77_03740</name>
</gene>
<evidence type="ECO:0000313" key="2">
    <source>
        <dbReference type="Proteomes" id="UP000322362"/>
    </source>
</evidence>
<accession>A0A5D4HB66</accession>
<evidence type="ECO:0000313" key="1">
    <source>
        <dbReference type="EMBL" id="TYR38401.1"/>
    </source>
</evidence>
<name>A0A5D4HB66_9SPHI</name>
<keyword evidence="2" id="KW-1185">Reference proteome</keyword>
<sequence>MKLKIWFYILFFFCLSTVLGQIQPIAFPIPADEFVIYKEHRDSVRQLSFQIGCYEPKDTLSLRKLHNKANDARTKILQKEQHIYYVHAPIYLKIHRQDSETYYFLDDYYDPDMYGFQDSVSDNLLLITARYHLYLFDYKNKTLSNKLNPGLDQYEGEDAISGLYSALTVFDNAKFLLGNGQAFGIFCFDISDPAQPVELKQYQIPSEEHTAFYAFLYPKGNQQYDVLMVRVDSKSVSSRITRFYRKLEIIRYAARNICIANNAEGLPDVTTVGDYLIIQSDGGIHKVNLATGIVKDKIGNYMP</sequence>
<dbReference type="AlphaFoldDB" id="A0A5D4HB66"/>
<dbReference type="Proteomes" id="UP000322362">
    <property type="component" value="Unassembled WGS sequence"/>
</dbReference>
<comment type="caution">
    <text evidence="1">The sequence shown here is derived from an EMBL/GenBank/DDBJ whole genome shotgun (WGS) entry which is preliminary data.</text>
</comment>
<reference evidence="1 2" key="1">
    <citation type="submission" date="2019-08" db="EMBL/GenBank/DDBJ databases">
        <title>Phlebobacter frassis gen. nov. sp. nov., a new member of family Sphingobacteriaceae isolated from sand fly rearing media.</title>
        <authorList>
            <person name="Kakumanu M.L."/>
            <person name="Marayati B.F."/>
            <person name="Wada-Katsumata A."/>
            <person name="Wasserberg G."/>
            <person name="Schal C."/>
            <person name="Apperson C.S."/>
            <person name="Ponnusamy L."/>
        </authorList>
    </citation>
    <scope>NUCLEOTIDE SEQUENCE [LARGE SCALE GENOMIC DNA]</scope>
    <source>
        <strain evidence="1 2">SSI9</strain>
    </source>
</reference>